<evidence type="ECO:0000256" key="1">
    <source>
        <dbReference type="ARBA" id="ARBA00022679"/>
    </source>
</evidence>
<dbReference type="Gene3D" id="3.40.50.10540">
    <property type="entry name" value="Crotonobetainyl-coa:carnitine coa-transferase, domain 1"/>
    <property type="match status" value="1"/>
</dbReference>
<accession>A0A4Y8MK70</accession>
<protein>
    <submittedName>
        <fullName evidence="2">CoA transferase</fullName>
    </submittedName>
</protein>
<organism evidence="2 3">
    <name type="scientific">Paraburkholderia dipogonis</name>
    <dbReference type="NCBI Taxonomy" id="1211383"/>
    <lineage>
        <taxon>Bacteria</taxon>
        <taxon>Pseudomonadati</taxon>
        <taxon>Pseudomonadota</taxon>
        <taxon>Betaproteobacteria</taxon>
        <taxon>Burkholderiales</taxon>
        <taxon>Burkholderiaceae</taxon>
        <taxon>Paraburkholderia</taxon>
    </lineage>
</organism>
<keyword evidence="1 2" id="KW-0808">Transferase</keyword>
<gene>
    <name evidence="2" type="ORF">E2553_41260</name>
</gene>
<evidence type="ECO:0000313" key="3">
    <source>
        <dbReference type="Proteomes" id="UP000297385"/>
    </source>
</evidence>
<dbReference type="InterPro" id="IPR050483">
    <property type="entry name" value="CoA-transferase_III_domain"/>
</dbReference>
<sequence length="393" mass="43212">MDKKRNAPLAGVKVVELTAMITGPLAGTLLADLGAEVIKIENPNEGDPFRAFRGGNYSPYFCTYNRNKKGVTLNLKGDLGRGALLKLLEGADILIVNFRSGVMERLGFGTDKLRQINPRLIICSITGFGESGPYASRPAYDAVGQALSGISSLFLGADAQITGPSIADNLTGMYASYGILGALFDRTRTGEGRTIQINMLESTVAFISDPFANYSMAGVKPDPLMRVRASQSYALRCSDGSLLAVHMSSPQKFWLGLLSALERHDLASDPRFSERSSRLENYEELAIELNKTSRTRSRDYWISRLVEFDVPHAPVLTLPEVIEDAQIRHLETFVEVEHPVHGKQTMIRRPVLFDGDRVDQPLNPAPDLGEHSREVLADLGYTNETIDLIQQGK</sequence>
<name>A0A4Y8MK70_9BURK</name>
<dbReference type="AlphaFoldDB" id="A0A4Y8MK70"/>
<dbReference type="InterPro" id="IPR044855">
    <property type="entry name" value="CoA-Trfase_III_dom3_sf"/>
</dbReference>
<dbReference type="GO" id="GO:0008410">
    <property type="term" value="F:CoA-transferase activity"/>
    <property type="evidence" value="ECO:0007669"/>
    <property type="project" value="TreeGrafter"/>
</dbReference>
<reference evidence="2 3" key="1">
    <citation type="submission" date="2019-03" db="EMBL/GenBank/DDBJ databases">
        <title>Complete Genome Sequence of Paraburkholderia dipogonis ICMP 19430T, a Nitrogen-fixing Symbiont of the South African Invasive Legume Dipogon lignosus in New Zealand.</title>
        <authorList>
            <person name="De Meyer S.E."/>
        </authorList>
    </citation>
    <scope>NUCLEOTIDE SEQUENCE [LARGE SCALE GENOMIC DNA]</scope>
    <source>
        <strain evidence="2 3">ICMP 19430</strain>
    </source>
</reference>
<evidence type="ECO:0000313" key="2">
    <source>
        <dbReference type="EMBL" id="TFE37814.1"/>
    </source>
</evidence>
<dbReference type="Proteomes" id="UP000297385">
    <property type="component" value="Unassembled WGS sequence"/>
</dbReference>
<dbReference type="InterPro" id="IPR003673">
    <property type="entry name" value="CoA-Trfase_fam_III"/>
</dbReference>
<proteinExistence type="predicted"/>
<dbReference type="PANTHER" id="PTHR48207:SF3">
    <property type="entry name" value="SUCCINATE--HYDROXYMETHYLGLUTARATE COA-TRANSFERASE"/>
    <property type="match status" value="1"/>
</dbReference>
<dbReference type="InterPro" id="IPR023606">
    <property type="entry name" value="CoA-Trfase_III_dom_1_sf"/>
</dbReference>
<dbReference type="Gene3D" id="3.30.1540.10">
    <property type="entry name" value="formyl-coa transferase, domain 3"/>
    <property type="match status" value="1"/>
</dbReference>
<dbReference type="Pfam" id="PF02515">
    <property type="entry name" value="CoA_transf_3"/>
    <property type="match status" value="1"/>
</dbReference>
<dbReference type="EMBL" id="SNVI01000005">
    <property type="protein sequence ID" value="TFE37814.1"/>
    <property type="molecule type" value="Genomic_DNA"/>
</dbReference>
<dbReference type="RefSeq" id="WP_134466331.1">
    <property type="nucleotide sequence ID" value="NZ_JBHMFL010000148.1"/>
</dbReference>
<dbReference type="SUPFAM" id="SSF89796">
    <property type="entry name" value="CoA-transferase family III (CaiB/BaiF)"/>
    <property type="match status" value="1"/>
</dbReference>
<dbReference type="GeneID" id="97310751"/>
<comment type="caution">
    <text evidence="2">The sequence shown here is derived from an EMBL/GenBank/DDBJ whole genome shotgun (WGS) entry which is preliminary data.</text>
</comment>
<dbReference type="PANTHER" id="PTHR48207">
    <property type="entry name" value="SUCCINATE--HYDROXYMETHYLGLUTARATE COA-TRANSFERASE"/>
    <property type="match status" value="1"/>
</dbReference>